<evidence type="ECO:0000256" key="6">
    <source>
        <dbReference type="ARBA" id="ARBA00023204"/>
    </source>
</evidence>
<evidence type="ECO:0000256" key="2">
    <source>
        <dbReference type="ARBA" id="ARBA00022723"/>
    </source>
</evidence>
<dbReference type="EC" id="3.1.21.2" evidence="7"/>
<protein>
    <recommendedName>
        <fullName evidence="7">Probable endonuclease 4</fullName>
        <ecNumber evidence="7">3.1.21.2</ecNumber>
    </recommendedName>
    <alternativeName>
        <fullName evidence="7">Endodeoxyribonuclease IV</fullName>
    </alternativeName>
    <alternativeName>
        <fullName evidence="7">Endonuclease IV</fullName>
    </alternativeName>
</protein>
<feature type="binding site" evidence="7">
    <location>
        <position position="69"/>
    </location>
    <ligand>
        <name>Zn(2+)</name>
        <dbReference type="ChEBI" id="CHEBI:29105"/>
        <label>1</label>
    </ligand>
</feature>
<feature type="binding site" evidence="7">
    <location>
        <position position="227"/>
    </location>
    <ligand>
        <name>Zn(2+)</name>
        <dbReference type="ChEBI" id="CHEBI:29105"/>
        <label>3</label>
    </ligand>
</feature>
<dbReference type="InterPro" id="IPR001719">
    <property type="entry name" value="AP_endonuc_2"/>
</dbReference>
<keyword evidence="7 9" id="KW-0255">Endonuclease</keyword>
<proteinExistence type="inferred from homology"/>
<dbReference type="GO" id="GO:0003677">
    <property type="term" value="F:DNA binding"/>
    <property type="evidence" value="ECO:0007669"/>
    <property type="project" value="InterPro"/>
</dbReference>
<feature type="binding site" evidence="7">
    <location>
        <position position="259"/>
    </location>
    <ligand>
        <name>Zn(2+)</name>
        <dbReference type="ChEBI" id="CHEBI:29105"/>
        <label>2</label>
    </ligand>
</feature>
<dbReference type="Gene3D" id="3.20.20.150">
    <property type="entry name" value="Divalent-metal-dependent TIM barrel enzymes"/>
    <property type="match status" value="1"/>
</dbReference>
<evidence type="ECO:0000259" key="8">
    <source>
        <dbReference type="Pfam" id="PF01261"/>
    </source>
</evidence>
<dbReference type="PANTHER" id="PTHR21445:SF0">
    <property type="entry name" value="APURINIC-APYRIMIDINIC ENDONUCLEASE"/>
    <property type="match status" value="1"/>
</dbReference>
<dbReference type="FunFam" id="3.20.20.150:FF:000001">
    <property type="entry name" value="Probable endonuclease 4"/>
    <property type="match status" value="1"/>
</dbReference>
<sequence length="305" mass="33423">MLKIGSHVGMKGKEMFLGSAKEAASYEANSFMIFTGAPQNTKRKAIEELNIDAGLSYMKEHGITDSIIHAPYIINLGNSINTDTFKLALDFLSMDIRRTAALKSKVLVLHPGAHVGAGQDAGIRKIAEGLNEILDKDTPCTIALETMAGKGSEIGRSFEELAAIFDKVIHNEKLGICLDTCHMHDAGYDIVHGFDECVDRLDRLIGKDRVAVLHINDSKNPCGAGKDRHTNIGHGYIGFEALYSIVHHSAFADIPKILETPYIPSEKDPSKLLPPYKEEIQMLRSGVFTASHPKNVPPFLPPRQP</sequence>
<dbReference type="NCBIfam" id="TIGR00587">
    <property type="entry name" value="nfo"/>
    <property type="match status" value="1"/>
</dbReference>
<dbReference type="CDD" id="cd00019">
    <property type="entry name" value="AP2Ec"/>
    <property type="match status" value="1"/>
</dbReference>
<evidence type="ECO:0000256" key="3">
    <source>
        <dbReference type="ARBA" id="ARBA00022763"/>
    </source>
</evidence>
<organism evidence="9 10">
    <name type="scientific">Kineothrix alysoides</name>
    <dbReference type="NCBI Taxonomy" id="1469948"/>
    <lineage>
        <taxon>Bacteria</taxon>
        <taxon>Bacillati</taxon>
        <taxon>Bacillota</taxon>
        <taxon>Clostridia</taxon>
        <taxon>Lachnospirales</taxon>
        <taxon>Lachnospiraceae</taxon>
        <taxon>Kineothrix</taxon>
    </lineage>
</organism>
<comment type="similarity">
    <text evidence="1 7">Belongs to the AP endonuclease 2 family.</text>
</comment>
<dbReference type="PANTHER" id="PTHR21445">
    <property type="entry name" value="ENDONUCLEASE IV ENDODEOXYRIBONUCLEASE IV"/>
    <property type="match status" value="1"/>
</dbReference>
<feature type="domain" description="Xylose isomerase-like TIM barrel" evidence="8">
    <location>
        <begin position="21"/>
        <end position="285"/>
    </location>
</feature>
<keyword evidence="3 7" id="KW-0227">DNA damage</keyword>
<accession>A0A4R1R4V2</accession>
<dbReference type="SUPFAM" id="SSF51658">
    <property type="entry name" value="Xylose isomerase-like"/>
    <property type="match status" value="1"/>
</dbReference>
<dbReference type="PROSITE" id="PS51432">
    <property type="entry name" value="AP_NUCLEASE_F2_4"/>
    <property type="match status" value="1"/>
</dbReference>
<dbReference type="OrthoDB" id="9805666at2"/>
<evidence type="ECO:0000313" key="10">
    <source>
        <dbReference type="Proteomes" id="UP000295718"/>
    </source>
</evidence>
<evidence type="ECO:0000256" key="1">
    <source>
        <dbReference type="ARBA" id="ARBA00005340"/>
    </source>
</evidence>
<comment type="caution">
    <text evidence="9">The sequence shown here is derived from an EMBL/GenBank/DDBJ whole genome shotgun (WGS) entry which is preliminary data.</text>
</comment>
<dbReference type="NCBIfam" id="NF002196">
    <property type="entry name" value="PRK01060.1-1"/>
    <property type="match status" value="1"/>
</dbReference>
<dbReference type="GO" id="GO:0006284">
    <property type="term" value="P:base-excision repair"/>
    <property type="evidence" value="ECO:0007669"/>
    <property type="project" value="TreeGrafter"/>
</dbReference>
<comment type="function">
    <text evidence="7">Endonuclease IV plays a role in DNA repair. It cleaves phosphodiester bonds at apurinic or apyrimidinic (AP) sites, generating a 3'-hydroxyl group and a 5'-terminal sugar phosphate.</text>
</comment>
<feature type="binding site" evidence="7">
    <location>
        <position position="145"/>
    </location>
    <ligand>
        <name>Zn(2+)</name>
        <dbReference type="ChEBI" id="CHEBI:29105"/>
        <label>2</label>
    </ligand>
</feature>
<dbReference type="Pfam" id="PF01261">
    <property type="entry name" value="AP_endonuc_2"/>
    <property type="match status" value="1"/>
</dbReference>
<dbReference type="AlphaFoldDB" id="A0A4R1R4V2"/>
<dbReference type="InterPro" id="IPR013022">
    <property type="entry name" value="Xyl_isomerase-like_TIM-brl"/>
</dbReference>
<feature type="binding site" evidence="7">
    <location>
        <position position="145"/>
    </location>
    <ligand>
        <name>Zn(2+)</name>
        <dbReference type="ChEBI" id="CHEBI:29105"/>
        <label>1</label>
    </ligand>
</feature>
<evidence type="ECO:0000256" key="5">
    <source>
        <dbReference type="ARBA" id="ARBA00022833"/>
    </source>
</evidence>
<evidence type="ECO:0000313" key="9">
    <source>
        <dbReference type="EMBL" id="TCL60440.1"/>
    </source>
</evidence>
<dbReference type="InterPro" id="IPR018246">
    <property type="entry name" value="AP_endonuc_F2_Zn_BS"/>
</dbReference>
<dbReference type="InterPro" id="IPR036237">
    <property type="entry name" value="Xyl_isomerase-like_sf"/>
</dbReference>
<dbReference type="PROSITE" id="PS00730">
    <property type="entry name" value="AP_NUCLEASE_F2_2"/>
    <property type="match status" value="1"/>
</dbReference>
<keyword evidence="5 7" id="KW-0862">Zinc</keyword>
<dbReference type="PROSITE" id="PS00729">
    <property type="entry name" value="AP_NUCLEASE_F2_1"/>
    <property type="match status" value="1"/>
</dbReference>
<comment type="catalytic activity">
    <reaction evidence="7">
        <text>Endonucleolytic cleavage to 5'-phosphooligonucleotide end-products.</text>
        <dbReference type="EC" id="3.1.21.2"/>
    </reaction>
</comment>
<keyword evidence="4 7" id="KW-0378">Hydrolase</keyword>
<feature type="binding site" evidence="7">
    <location>
        <position position="110"/>
    </location>
    <ligand>
        <name>Zn(2+)</name>
        <dbReference type="ChEBI" id="CHEBI:29105"/>
        <label>1</label>
    </ligand>
</feature>
<dbReference type="HAMAP" id="MF_00152">
    <property type="entry name" value="Nfo"/>
    <property type="match status" value="1"/>
</dbReference>
<dbReference type="EMBL" id="SLUO01000002">
    <property type="protein sequence ID" value="TCL60440.1"/>
    <property type="molecule type" value="Genomic_DNA"/>
</dbReference>
<reference evidence="9 10" key="1">
    <citation type="submission" date="2019-03" db="EMBL/GenBank/DDBJ databases">
        <title>Genomic Encyclopedia of Type Strains, Phase IV (KMG-IV): sequencing the most valuable type-strain genomes for metagenomic binning, comparative biology and taxonomic classification.</title>
        <authorList>
            <person name="Goeker M."/>
        </authorList>
    </citation>
    <scope>NUCLEOTIDE SEQUENCE [LARGE SCALE GENOMIC DNA]</scope>
    <source>
        <strain evidence="9 10">DSM 100556</strain>
    </source>
</reference>
<keyword evidence="2 7" id="KW-0479">Metal-binding</keyword>
<feature type="binding site" evidence="7">
    <location>
        <position position="182"/>
    </location>
    <ligand>
        <name>Zn(2+)</name>
        <dbReference type="ChEBI" id="CHEBI:29105"/>
        <label>3</label>
    </ligand>
</feature>
<name>A0A4R1R4V2_9FIRM</name>
<dbReference type="STRING" id="1469948.GCA_000732725_00173"/>
<keyword evidence="7" id="KW-0540">Nuclease</keyword>
<feature type="binding site" evidence="7">
    <location>
        <position position="229"/>
    </location>
    <ligand>
        <name>Zn(2+)</name>
        <dbReference type="ChEBI" id="CHEBI:29105"/>
        <label>3</label>
    </ligand>
</feature>
<evidence type="ECO:0000256" key="4">
    <source>
        <dbReference type="ARBA" id="ARBA00022801"/>
    </source>
</evidence>
<feature type="binding site" evidence="7">
    <location>
        <position position="179"/>
    </location>
    <ligand>
        <name>Zn(2+)</name>
        <dbReference type="ChEBI" id="CHEBI:29105"/>
        <label>2</label>
    </ligand>
</feature>
<evidence type="ECO:0000256" key="7">
    <source>
        <dbReference type="HAMAP-Rule" id="MF_00152"/>
    </source>
</evidence>
<dbReference type="SMART" id="SM00518">
    <property type="entry name" value="AP2Ec"/>
    <property type="match status" value="1"/>
</dbReference>
<dbReference type="GO" id="GO:0008081">
    <property type="term" value="F:phosphoric diester hydrolase activity"/>
    <property type="evidence" value="ECO:0007669"/>
    <property type="project" value="TreeGrafter"/>
</dbReference>
<dbReference type="PROSITE" id="PS00731">
    <property type="entry name" value="AP_NUCLEASE_F2_3"/>
    <property type="match status" value="1"/>
</dbReference>
<comment type="cofactor">
    <cofactor evidence="7">
        <name>Zn(2+)</name>
        <dbReference type="ChEBI" id="CHEBI:29105"/>
    </cofactor>
    <text evidence="7">Binds 3 Zn(2+) ions.</text>
</comment>
<keyword evidence="6 7" id="KW-0234">DNA repair</keyword>
<dbReference type="RefSeq" id="WP_035315078.1">
    <property type="nucleotide sequence ID" value="NZ_JPNB01000001.1"/>
</dbReference>
<dbReference type="GO" id="GO:0008270">
    <property type="term" value="F:zinc ion binding"/>
    <property type="evidence" value="ECO:0007669"/>
    <property type="project" value="UniProtKB-UniRule"/>
</dbReference>
<dbReference type="GO" id="GO:0008833">
    <property type="term" value="F:deoxyribonuclease IV (phage-T4-induced) activity"/>
    <property type="evidence" value="ECO:0007669"/>
    <property type="project" value="UniProtKB-UniRule"/>
</dbReference>
<dbReference type="GO" id="GO:0003906">
    <property type="term" value="F:DNA-(apurinic or apyrimidinic site) endonuclease activity"/>
    <property type="evidence" value="ECO:0007669"/>
    <property type="project" value="TreeGrafter"/>
</dbReference>
<dbReference type="Proteomes" id="UP000295718">
    <property type="component" value="Unassembled WGS sequence"/>
</dbReference>
<keyword evidence="10" id="KW-1185">Reference proteome</keyword>
<gene>
    <name evidence="7" type="primary">nfo</name>
    <name evidence="9" type="ORF">EDD76_102136</name>
</gene>
<feature type="binding site" evidence="7">
    <location>
        <position position="214"/>
    </location>
    <ligand>
        <name>Zn(2+)</name>
        <dbReference type="ChEBI" id="CHEBI:29105"/>
        <label>2</label>
    </ligand>
</feature>